<accession>A0AAV2P8Y3</accession>
<gene>
    <name evidence="1" type="ORF">LPLAT_LOCUS13494</name>
</gene>
<organism evidence="1 2">
    <name type="scientific">Lasius platythorax</name>
    <dbReference type="NCBI Taxonomy" id="488582"/>
    <lineage>
        <taxon>Eukaryota</taxon>
        <taxon>Metazoa</taxon>
        <taxon>Ecdysozoa</taxon>
        <taxon>Arthropoda</taxon>
        <taxon>Hexapoda</taxon>
        <taxon>Insecta</taxon>
        <taxon>Pterygota</taxon>
        <taxon>Neoptera</taxon>
        <taxon>Endopterygota</taxon>
        <taxon>Hymenoptera</taxon>
        <taxon>Apocrita</taxon>
        <taxon>Aculeata</taxon>
        <taxon>Formicoidea</taxon>
        <taxon>Formicidae</taxon>
        <taxon>Formicinae</taxon>
        <taxon>Lasius</taxon>
        <taxon>Lasius</taxon>
    </lineage>
</organism>
<evidence type="ECO:0000313" key="2">
    <source>
        <dbReference type="Proteomes" id="UP001497644"/>
    </source>
</evidence>
<keyword evidence="2" id="KW-1185">Reference proteome</keyword>
<dbReference type="AlphaFoldDB" id="A0AAV2P8Y3"/>
<evidence type="ECO:0000313" key="1">
    <source>
        <dbReference type="EMBL" id="CAL1688426.1"/>
    </source>
</evidence>
<protein>
    <submittedName>
        <fullName evidence="1">Uncharacterized protein</fullName>
    </submittedName>
</protein>
<proteinExistence type="predicted"/>
<dbReference type="EMBL" id="OZ034831">
    <property type="protein sequence ID" value="CAL1688426.1"/>
    <property type="molecule type" value="Genomic_DNA"/>
</dbReference>
<sequence>MVMSGSSNSALMDSPNSAHMINFASTTKRRNNTTARSSDLDFRSTHGIALIVSAKRRLVNIEYLPLISRATSMVDESFLMYFGALADLNIARFFHKVA</sequence>
<dbReference type="Proteomes" id="UP001497644">
    <property type="component" value="Chromosome 8"/>
</dbReference>
<name>A0AAV2P8Y3_9HYME</name>
<reference evidence="1" key="1">
    <citation type="submission" date="2024-04" db="EMBL/GenBank/DDBJ databases">
        <authorList>
            <consortium name="Molecular Ecology Group"/>
        </authorList>
    </citation>
    <scope>NUCLEOTIDE SEQUENCE</scope>
</reference>